<evidence type="ECO:0000313" key="1">
    <source>
        <dbReference type="EMBL" id="KKN43297.1"/>
    </source>
</evidence>
<dbReference type="GO" id="GO:0006950">
    <property type="term" value="P:response to stress"/>
    <property type="evidence" value="ECO:0007669"/>
    <property type="project" value="UniProtKB-ARBA"/>
</dbReference>
<accession>A0A0F9R2A7</accession>
<reference evidence="1" key="1">
    <citation type="journal article" date="2015" name="Nature">
        <title>Complex archaea that bridge the gap between prokaryotes and eukaryotes.</title>
        <authorList>
            <person name="Spang A."/>
            <person name="Saw J.H."/>
            <person name="Jorgensen S.L."/>
            <person name="Zaremba-Niedzwiedzka K."/>
            <person name="Martijn J."/>
            <person name="Lind A.E."/>
            <person name="van Eijk R."/>
            <person name="Schleper C."/>
            <person name="Guy L."/>
            <person name="Ettema T.J."/>
        </authorList>
    </citation>
    <scope>NUCLEOTIDE SEQUENCE</scope>
</reference>
<name>A0A0F9R2A7_9ZZZZ</name>
<dbReference type="AlphaFoldDB" id="A0A0F9R2A7"/>
<gene>
    <name evidence="1" type="ORF">LCGC14_0704490</name>
</gene>
<sequence length="138" mass="16793">MAFELFEPSKAQLGEEKLQKLANRISRKFKVNKIAIRLRGRRQYSIYFGRHIVITLRARDRIEHLLHEFAHHLQHQNFRFAYKSESPHGKTFKKMLWKLIMWYYKGNPKLYDWDREYVSVGIYGLKRIDRLNKKRAGK</sequence>
<dbReference type="EMBL" id="LAZR01001520">
    <property type="protein sequence ID" value="KKN43297.1"/>
    <property type="molecule type" value="Genomic_DNA"/>
</dbReference>
<proteinExistence type="predicted"/>
<comment type="caution">
    <text evidence="1">The sequence shown here is derived from an EMBL/GenBank/DDBJ whole genome shotgun (WGS) entry which is preliminary data.</text>
</comment>
<protein>
    <submittedName>
        <fullName evidence="1">Uncharacterized protein</fullName>
    </submittedName>
</protein>
<organism evidence="1">
    <name type="scientific">marine sediment metagenome</name>
    <dbReference type="NCBI Taxonomy" id="412755"/>
    <lineage>
        <taxon>unclassified sequences</taxon>
        <taxon>metagenomes</taxon>
        <taxon>ecological metagenomes</taxon>
    </lineage>
</organism>